<keyword evidence="3" id="KW-1185">Reference proteome</keyword>
<sequence length="151" mass="18045">MSLQVILPFIFDHYEDVKAIIEEDPNDLYQYILDYGLATKKILYLDYRGEEGREIVNYILDYEFERGIELASEDVMEELDEMMDYAFVQDKVKVVNQRIAPAGYGLFFYPTTGDFYALFLSKLEYKEQLLQVETLDDENMPEQERYIKYYL</sequence>
<dbReference type="AlphaFoldDB" id="A0A172ZIP1"/>
<feature type="domain" description="DUF6630" evidence="1">
    <location>
        <begin position="22"/>
        <end position="132"/>
    </location>
</feature>
<accession>A0A172ZIP1</accession>
<protein>
    <recommendedName>
        <fullName evidence="1">DUF6630 domain-containing protein</fullName>
    </recommendedName>
</protein>
<proteinExistence type="predicted"/>
<evidence type="ECO:0000313" key="3">
    <source>
        <dbReference type="Proteomes" id="UP000078148"/>
    </source>
</evidence>
<evidence type="ECO:0000259" key="1">
    <source>
        <dbReference type="Pfam" id="PF20335"/>
    </source>
</evidence>
<gene>
    <name evidence="2" type="ORF">AR543_15470</name>
</gene>
<reference evidence="3" key="1">
    <citation type="submission" date="2015-10" db="EMBL/GenBank/DDBJ databases">
        <title>Genome of Paenibacillus bovis sp. nov.</title>
        <authorList>
            <person name="Wu Z."/>
            <person name="Gao C."/>
            <person name="Liu Z."/>
            <person name="Zheng H."/>
        </authorList>
    </citation>
    <scope>NUCLEOTIDE SEQUENCE [LARGE SCALE GENOMIC DNA]</scope>
    <source>
        <strain evidence="3">BD3526</strain>
    </source>
</reference>
<dbReference type="STRING" id="1616788.AR543_15470"/>
<organism evidence="2 3">
    <name type="scientific">Paenibacillus bovis</name>
    <dbReference type="NCBI Taxonomy" id="1616788"/>
    <lineage>
        <taxon>Bacteria</taxon>
        <taxon>Bacillati</taxon>
        <taxon>Bacillota</taxon>
        <taxon>Bacilli</taxon>
        <taxon>Bacillales</taxon>
        <taxon>Paenibacillaceae</taxon>
        <taxon>Paenibacillus</taxon>
    </lineage>
</organism>
<dbReference type="KEGG" id="pbv:AR543_15470"/>
<dbReference type="InterPro" id="IPR046582">
    <property type="entry name" value="DUF6630"/>
</dbReference>
<dbReference type="OrthoDB" id="2602259at2"/>
<dbReference type="Pfam" id="PF20335">
    <property type="entry name" value="DUF6630"/>
    <property type="match status" value="1"/>
</dbReference>
<evidence type="ECO:0000313" key="2">
    <source>
        <dbReference type="EMBL" id="ANF97262.1"/>
    </source>
</evidence>
<dbReference type="RefSeq" id="WP_060535375.1">
    <property type="nucleotide sequence ID" value="NZ_CP013023.1"/>
</dbReference>
<dbReference type="Proteomes" id="UP000078148">
    <property type="component" value="Chromosome"/>
</dbReference>
<dbReference type="EMBL" id="CP013023">
    <property type="protein sequence ID" value="ANF97262.1"/>
    <property type="molecule type" value="Genomic_DNA"/>
</dbReference>
<name>A0A172ZIP1_9BACL</name>
<reference evidence="2 3" key="2">
    <citation type="journal article" date="2016" name="Int. J. Syst. Evol. Microbiol.">
        <title>Paenibacillus bovis sp. nov., isolated from raw yak (Bos grunniens) milk.</title>
        <authorList>
            <person name="Gao C."/>
            <person name="Han J."/>
            <person name="Liu Z."/>
            <person name="Xu X."/>
            <person name="Hang F."/>
            <person name="Wu Z."/>
        </authorList>
    </citation>
    <scope>NUCLEOTIDE SEQUENCE [LARGE SCALE GENOMIC DNA]</scope>
    <source>
        <strain evidence="2 3">BD3526</strain>
    </source>
</reference>